<evidence type="ECO:0000313" key="3">
    <source>
        <dbReference type="Proteomes" id="UP001499852"/>
    </source>
</evidence>
<keyword evidence="3" id="KW-1185">Reference proteome</keyword>
<reference evidence="3" key="1">
    <citation type="journal article" date="2019" name="Int. J. Syst. Evol. Microbiol.">
        <title>The Global Catalogue of Microorganisms (GCM) 10K type strain sequencing project: providing services to taxonomists for standard genome sequencing and annotation.</title>
        <authorList>
            <consortium name="The Broad Institute Genomics Platform"/>
            <consortium name="The Broad Institute Genome Sequencing Center for Infectious Disease"/>
            <person name="Wu L."/>
            <person name="Ma J."/>
        </authorList>
    </citation>
    <scope>NUCLEOTIDE SEQUENCE [LARGE SCALE GENOMIC DNA]</scope>
    <source>
        <strain evidence="3">JCM 18053</strain>
    </source>
</reference>
<proteinExistence type="predicted"/>
<dbReference type="SMART" id="SM01321">
    <property type="entry name" value="Y1_Tnp"/>
    <property type="match status" value="1"/>
</dbReference>
<dbReference type="SUPFAM" id="SSF143422">
    <property type="entry name" value="Transposase IS200-like"/>
    <property type="match status" value="1"/>
</dbReference>
<dbReference type="InterPro" id="IPR036515">
    <property type="entry name" value="Transposase_17_sf"/>
</dbReference>
<sequence length="172" mass="19673">MKRDEWLNRHGLKSPAELTRLEDEKRHEYHREFTARFHELLDAGHGQCVLASSDCADLLFQRLSAGHEKSYWLDAWCIMPNHLHALVQPAKNSDLGEIIRHWKGGSAYDINRLLGQSGALWQKEPFDHIVRSESQLEHFRKYIAENPLKAGLKHGFVVGSGKVIQSFSSPPP</sequence>
<dbReference type="PANTHER" id="PTHR36966:SF1">
    <property type="entry name" value="REP-ASSOCIATED TYROSINE TRANSPOSASE"/>
    <property type="match status" value="1"/>
</dbReference>
<name>A0ABP9PJ56_9BACT</name>
<organism evidence="2 3">
    <name type="scientific">Prosthecobacter algae</name>
    <dbReference type="NCBI Taxonomy" id="1144682"/>
    <lineage>
        <taxon>Bacteria</taxon>
        <taxon>Pseudomonadati</taxon>
        <taxon>Verrucomicrobiota</taxon>
        <taxon>Verrucomicrobiia</taxon>
        <taxon>Verrucomicrobiales</taxon>
        <taxon>Verrucomicrobiaceae</taxon>
        <taxon>Prosthecobacter</taxon>
    </lineage>
</organism>
<comment type="caution">
    <text evidence="2">The sequence shown here is derived from an EMBL/GenBank/DDBJ whole genome shotgun (WGS) entry which is preliminary data.</text>
</comment>
<dbReference type="InterPro" id="IPR002686">
    <property type="entry name" value="Transposase_17"/>
</dbReference>
<dbReference type="InterPro" id="IPR052715">
    <property type="entry name" value="RAYT_transposase"/>
</dbReference>
<accession>A0ABP9PJ56</accession>
<dbReference type="EMBL" id="BAABIA010000010">
    <property type="protein sequence ID" value="GAA5147514.1"/>
    <property type="molecule type" value="Genomic_DNA"/>
</dbReference>
<dbReference type="PANTHER" id="PTHR36966">
    <property type="entry name" value="REP-ASSOCIATED TYROSINE TRANSPOSASE"/>
    <property type="match status" value="1"/>
</dbReference>
<dbReference type="Gene3D" id="3.30.70.1290">
    <property type="entry name" value="Transposase IS200-like"/>
    <property type="match status" value="1"/>
</dbReference>
<evidence type="ECO:0000259" key="1">
    <source>
        <dbReference type="SMART" id="SM01321"/>
    </source>
</evidence>
<feature type="domain" description="Transposase IS200-like" evidence="1">
    <location>
        <begin position="42"/>
        <end position="146"/>
    </location>
</feature>
<protein>
    <recommendedName>
        <fullName evidence="1">Transposase IS200-like domain-containing protein</fullName>
    </recommendedName>
</protein>
<dbReference type="Proteomes" id="UP001499852">
    <property type="component" value="Unassembled WGS sequence"/>
</dbReference>
<gene>
    <name evidence="2" type="ORF">GCM10023213_42270</name>
</gene>
<evidence type="ECO:0000313" key="2">
    <source>
        <dbReference type="EMBL" id="GAA5147514.1"/>
    </source>
</evidence>
<dbReference type="Pfam" id="PF01797">
    <property type="entry name" value="Y1_Tnp"/>
    <property type="match status" value="1"/>
</dbReference>